<dbReference type="EMBL" id="CP118615">
    <property type="protein sequence ID" value="WDZ83500.1"/>
    <property type="molecule type" value="Genomic_DNA"/>
</dbReference>
<evidence type="ECO:0000313" key="3">
    <source>
        <dbReference type="Proteomes" id="UP001219605"/>
    </source>
</evidence>
<keyword evidence="2" id="KW-0808">Transferase</keyword>
<dbReference type="Pfam" id="PF13649">
    <property type="entry name" value="Methyltransf_25"/>
    <property type="match status" value="1"/>
</dbReference>
<accession>A0ABY7ZKM4</accession>
<reference evidence="2 3" key="1">
    <citation type="submission" date="2023-02" db="EMBL/GenBank/DDBJ databases">
        <authorList>
            <person name="Mo P."/>
        </authorList>
    </citation>
    <scope>NUCLEOTIDE SEQUENCE [LARGE SCALE GENOMIC DNA]</scope>
    <source>
        <strain evidence="2 3">HUAS 3</strain>
    </source>
</reference>
<dbReference type="GO" id="GO:0008168">
    <property type="term" value="F:methyltransferase activity"/>
    <property type="evidence" value="ECO:0007669"/>
    <property type="project" value="UniProtKB-KW"/>
</dbReference>
<gene>
    <name evidence="2" type="ORF">PVK37_23985</name>
</gene>
<dbReference type="Gene3D" id="3.40.50.150">
    <property type="entry name" value="Vaccinia Virus protein VP39"/>
    <property type="match status" value="1"/>
</dbReference>
<dbReference type="InterPro" id="IPR041698">
    <property type="entry name" value="Methyltransf_25"/>
</dbReference>
<dbReference type="CDD" id="cd02440">
    <property type="entry name" value="AdoMet_MTases"/>
    <property type="match status" value="1"/>
</dbReference>
<protein>
    <submittedName>
        <fullName evidence="2">Class I SAM-dependent methyltransferase</fullName>
    </submittedName>
</protein>
<evidence type="ECO:0000259" key="1">
    <source>
        <dbReference type="Pfam" id="PF13649"/>
    </source>
</evidence>
<dbReference type="InterPro" id="IPR029063">
    <property type="entry name" value="SAM-dependent_MTases_sf"/>
</dbReference>
<dbReference type="Gene3D" id="2.20.25.10">
    <property type="match status" value="1"/>
</dbReference>
<sequence>MSPARDQSVVDLIDRFGAAAPAELPAATTALTDALWQRGRSTGAAPDAATLLLGRWSTFDGDRQGRLAVLLGLLVDAEYPTTDGPVARAVRAALPDLLATLTAGTPDEPRTLALLYLLGQLPDDRDRILAAAGTLALSDPDRTRLERSLADLDPDAPDLGRCWPSPSVWRLDGEEQQFDQSFIRGLTPEQVLHNWRNDTRMVRSYAGAKAYWAVRYGTPVPVVPIPVPAEDGTSSTDTGPLARYANLFRCPDCGAKLEIADTSARCADCGTTYPIVNGILALASGVRDGYRAGHDATDDLLQKLAAMPRMGAYYESVLRPSFLRLAGSNWGEAVSHADEDRYLATHLAPADAPVLDLAAGAGRWTEVIARAVGAENLIALDMALPMLNVLRARLPEVAAVQASALALPFDDGSLGAVNCWNALHAFPDDAAAALREMGRVLRPGGKLTLMTFCFDPDPVYRFFQESHYFPSRPEGMLLFERDEVRRWLADAGLRIVEEQDPETFFFVTAERTSTPLAPVPDTAASGAAR</sequence>
<proteinExistence type="predicted"/>
<evidence type="ECO:0000313" key="2">
    <source>
        <dbReference type="EMBL" id="WDZ83500.1"/>
    </source>
</evidence>
<dbReference type="RefSeq" id="WP_275030045.1">
    <property type="nucleotide sequence ID" value="NZ_CP118615.1"/>
</dbReference>
<feature type="domain" description="Methyltransferase" evidence="1">
    <location>
        <begin position="354"/>
        <end position="445"/>
    </location>
</feature>
<name>A0ABY7ZKM4_9ACTN</name>
<dbReference type="PANTHER" id="PTHR43591">
    <property type="entry name" value="METHYLTRANSFERASE"/>
    <property type="match status" value="1"/>
</dbReference>
<keyword evidence="2" id="KW-0489">Methyltransferase</keyword>
<organism evidence="2 3">
    <name type="scientific">Micromonospora cathayae</name>
    <dbReference type="NCBI Taxonomy" id="3028804"/>
    <lineage>
        <taxon>Bacteria</taxon>
        <taxon>Bacillati</taxon>
        <taxon>Actinomycetota</taxon>
        <taxon>Actinomycetes</taxon>
        <taxon>Micromonosporales</taxon>
        <taxon>Micromonosporaceae</taxon>
        <taxon>Micromonospora</taxon>
    </lineage>
</organism>
<dbReference type="Proteomes" id="UP001219605">
    <property type="component" value="Chromosome"/>
</dbReference>
<dbReference type="GO" id="GO:0032259">
    <property type="term" value="P:methylation"/>
    <property type="evidence" value="ECO:0007669"/>
    <property type="project" value="UniProtKB-KW"/>
</dbReference>
<keyword evidence="3" id="KW-1185">Reference proteome</keyword>
<dbReference type="SUPFAM" id="SSF53335">
    <property type="entry name" value="S-adenosyl-L-methionine-dependent methyltransferases"/>
    <property type="match status" value="1"/>
</dbReference>